<dbReference type="AlphaFoldDB" id="L1M7G9"/>
<keyword evidence="2" id="KW-1185">Reference proteome</keyword>
<evidence type="ECO:0000313" key="2">
    <source>
        <dbReference type="Proteomes" id="UP000010448"/>
    </source>
</evidence>
<dbReference type="EMBL" id="AMWJ02000002">
    <property type="protein sequence ID" value="NNJ17752.1"/>
    <property type="molecule type" value="Genomic_DNA"/>
</dbReference>
<dbReference type="OrthoDB" id="6057701at2"/>
<dbReference type="RefSeq" id="WP_009394288.1">
    <property type="nucleotide sequence ID" value="NZ_AMWJ02000002.1"/>
</dbReference>
<dbReference type="eggNOG" id="ENOG503357P">
    <property type="taxonomic scope" value="Bacteria"/>
</dbReference>
<sequence>MASGIELVANFAEQYRTQDDYLYLLVDGQAECALDHLSVPSLIESLGADAVTRVLRPDLAHSPDYCPALVQLAKPGEAAARRYLELSADYAEWDLVYRKRYICGWLLSPQPLDVIAKHIATRCDTTAGDDQDPSPWFEPLRLELLFAAMNTRAGELLSPVGFWLLPLSWGGFTPLAGRACCGEPELSPTARQSQQLAPVVNRFLAVWRHALRKPPRFAPWLWKGPSLLPPQAAIHGFRLIRDARRLGLEASSDLISLSLHRVFFHPNLPQHPDIQHDIAQARAGTLGLQSHFASYSEATWRRIVYDLPRAEDYT</sequence>
<proteinExistence type="predicted"/>
<name>L1M7G9_9PSED</name>
<protein>
    <submittedName>
        <fullName evidence="1">Uncharacterized protein</fullName>
    </submittedName>
</protein>
<organism evidence="1 2">
    <name type="scientific">Pseudomonas bharatica CSV86</name>
    <dbReference type="NCBI Taxonomy" id="1005395"/>
    <lineage>
        <taxon>Bacteria</taxon>
        <taxon>Pseudomonadati</taxon>
        <taxon>Pseudomonadota</taxon>
        <taxon>Gammaproteobacteria</taxon>
        <taxon>Pseudomonadales</taxon>
        <taxon>Pseudomonadaceae</taxon>
        <taxon>Pseudomonas</taxon>
        <taxon>Pseudomonas bharatica</taxon>
    </lineage>
</organism>
<dbReference type="Proteomes" id="UP000010448">
    <property type="component" value="Unassembled WGS sequence"/>
</dbReference>
<gene>
    <name evidence="1" type="ORF">CSV86_022505</name>
</gene>
<accession>L1M7G9</accession>
<comment type="caution">
    <text evidence="1">The sequence shown here is derived from an EMBL/GenBank/DDBJ whole genome shotgun (WGS) entry which is preliminary data.</text>
</comment>
<evidence type="ECO:0000313" key="1">
    <source>
        <dbReference type="EMBL" id="NNJ17752.1"/>
    </source>
</evidence>
<reference evidence="1 2" key="1">
    <citation type="journal article" date="2013" name="Genome Announc.">
        <title>Genome Sequence of Naphthalene-Degrading Soil Bacterium Pseudomonas putida CSV86.</title>
        <authorList>
            <person name="Phale P.S."/>
            <person name="Paliwal V."/>
            <person name="Raju S.C."/>
            <person name="Modak A."/>
            <person name="Purohit H.J."/>
        </authorList>
    </citation>
    <scope>NUCLEOTIDE SEQUENCE [LARGE SCALE GENOMIC DNA]</scope>
    <source>
        <strain evidence="1 2">CSV86</strain>
    </source>
</reference>